<accession>A0ABM4BY31</accession>
<keyword evidence="1" id="KW-0812">Transmembrane</keyword>
<keyword evidence="2" id="KW-1185">Reference proteome</keyword>
<feature type="transmembrane region" description="Helical" evidence="1">
    <location>
        <begin position="108"/>
        <end position="125"/>
    </location>
</feature>
<reference evidence="3" key="1">
    <citation type="submission" date="2025-08" db="UniProtKB">
        <authorList>
            <consortium name="RefSeq"/>
        </authorList>
    </citation>
    <scope>IDENTIFICATION</scope>
</reference>
<proteinExistence type="predicted"/>
<protein>
    <submittedName>
        <fullName evidence="3">Uncharacterized protein LOC136080822 isoform X2</fullName>
    </submittedName>
</protein>
<organism evidence="2 3">
    <name type="scientific">Hydra vulgaris</name>
    <name type="common">Hydra</name>
    <name type="synonym">Hydra attenuata</name>
    <dbReference type="NCBI Taxonomy" id="6087"/>
    <lineage>
        <taxon>Eukaryota</taxon>
        <taxon>Metazoa</taxon>
        <taxon>Cnidaria</taxon>
        <taxon>Hydrozoa</taxon>
        <taxon>Hydroidolina</taxon>
        <taxon>Anthoathecata</taxon>
        <taxon>Aplanulata</taxon>
        <taxon>Hydridae</taxon>
        <taxon>Hydra</taxon>
    </lineage>
</organism>
<evidence type="ECO:0000313" key="3">
    <source>
        <dbReference type="RefSeq" id="XP_065654133.1"/>
    </source>
</evidence>
<keyword evidence="1" id="KW-0472">Membrane</keyword>
<feature type="transmembrane region" description="Helical" evidence="1">
    <location>
        <begin position="76"/>
        <end position="101"/>
    </location>
</feature>
<sequence length="129" mass="14045">MGSIFQPLLIVTMTTILAIALACLIVGAVGNFWWKDDLNKKIGLLSTTTGNDVNYRTNILKFDTNLDDQDSVKKDIILILVIIGGAFALSSIWSALFLFCCFQNRSHWLCGCVILIVTTFIAGATKGGV</sequence>
<name>A0ABM4BY31_HYDVU</name>
<evidence type="ECO:0000313" key="2">
    <source>
        <dbReference type="Proteomes" id="UP001652625"/>
    </source>
</evidence>
<dbReference type="Proteomes" id="UP001652625">
    <property type="component" value="Chromosome 05"/>
</dbReference>
<feature type="transmembrane region" description="Helical" evidence="1">
    <location>
        <begin position="7"/>
        <end position="34"/>
    </location>
</feature>
<dbReference type="GeneID" id="136080822"/>
<keyword evidence="1" id="KW-1133">Transmembrane helix</keyword>
<evidence type="ECO:0000256" key="1">
    <source>
        <dbReference type="SAM" id="Phobius"/>
    </source>
</evidence>
<gene>
    <name evidence="3" type="primary">LOC136080822</name>
</gene>
<dbReference type="RefSeq" id="XP_065654133.1">
    <property type="nucleotide sequence ID" value="XM_065798061.1"/>
</dbReference>